<proteinExistence type="predicted"/>
<sequence length="241" mass="28284">MVQGMQVRRTHDKLYLDENRYKNTKEIFKFIYSKAFSSEIESDVEICDFGCAAGEFLYYLKAMRPKSRLTGFELLPELAEKAKAYVPDAEIITGSVLEKNHMTNDQFDISFLIGVHSIFDEFQTCFENIINWTRPGGRVYIVGMFNPFPVDVWVKYRESKNIDDNSLESGWNIFSQETVSNYLRKNKRVIDHSFSPFEISIDLPRQEDPVRSWTLRDYYDKRLIVNGLCLIQPHYVLEILL</sequence>
<dbReference type="InterPro" id="IPR029063">
    <property type="entry name" value="SAM-dependent_MTases_sf"/>
</dbReference>
<dbReference type="GO" id="GO:0008168">
    <property type="term" value="F:methyltransferase activity"/>
    <property type="evidence" value="ECO:0007669"/>
    <property type="project" value="UniProtKB-KW"/>
</dbReference>
<keyword evidence="2" id="KW-0808">Transferase</keyword>
<keyword evidence="2" id="KW-0489">Methyltransferase</keyword>
<dbReference type="Proteomes" id="UP000312702">
    <property type="component" value="Chromosome"/>
</dbReference>
<keyword evidence="3" id="KW-1185">Reference proteome</keyword>
<dbReference type="CDD" id="cd02440">
    <property type="entry name" value="AdoMet_MTases"/>
    <property type="match status" value="1"/>
</dbReference>
<evidence type="ECO:0000259" key="1">
    <source>
        <dbReference type="Pfam" id="PF08241"/>
    </source>
</evidence>
<feature type="domain" description="Methyltransferase type 11" evidence="1">
    <location>
        <begin position="48"/>
        <end position="141"/>
    </location>
</feature>
<organism evidence="2 3">
    <name type="scientific">Candidatus Methylopumilus universalis</name>
    <dbReference type="NCBI Taxonomy" id="2588536"/>
    <lineage>
        <taxon>Bacteria</taxon>
        <taxon>Pseudomonadati</taxon>
        <taxon>Pseudomonadota</taxon>
        <taxon>Betaproteobacteria</taxon>
        <taxon>Nitrosomonadales</taxon>
        <taxon>Methylophilaceae</taxon>
        <taxon>Candidatus Methylopumilus</taxon>
    </lineage>
</organism>
<dbReference type="InterPro" id="IPR013216">
    <property type="entry name" value="Methyltransf_11"/>
</dbReference>
<protein>
    <submittedName>
        <fullName evidence="2">Methyltransferase domain-containing protein</fullName>
    </submittedName>
</protein>
<accession>A0ABX5VUI7</accession>
<gene>
    <name evidence="2" type="ORF">FIT74_04295</name>
</gene>
<dbReference type="EMBL" id="CP040973">
    <property type="protein sequence ID" value="QDC61382.1"/>
    <property type="molecule type" value="Genomic_DNA"/>
</dbReference>
<name>A0ABX5VUI7_9PROT</name>
<evidence type="ECO:0000313" key="3">
    <source>
        <dbReference type="Proteomes" id="UP000312702"/>
    </source>
</evidence>
<dbReference type="GO" id="GO:0032259">
    <property type="term" value="P:methylation"/>
    <property type="evidence" value="ECO:0007669"/>
    <property type="project" value="UniProtKB-KW"/>
</dbReference>
<dbReference type="Pfam" id="PF08241">
    <property type="entry name" value="Methyltransf_11"/>
    <property type="match status" value="1"/>
</dbReference>
<dbReference type="SUPFAM" id="SSF53335">
    <property type="entry name" value="S-adenosyl-L-methionine-dependent methyltransferases"/>
    <property type="match status" value="1"/>
</dbReference>
<dbReference type="Gene3D" id="3.40.50.150">
    <property type="entry name" value="Vaccinia Virus protein VP39"/>
    <property type="match status" value="1"/>
</dbReference>
<evidence type="ECO:0000313" key="2">
    <source>
        <dbReference type="EMBL" id="QDC61382.1"/>
    </source>
</evidence>
<reference evidence="2 3" key="1">
    <citation type="journal article" date="2019" name="ISME J.">
        <title>Evolution in action: habitat transition from sediment to the pelagial leads to genome streamlining in Methylophilaceae.</title>
        <authorList>
            <person name="Salcher M."/>
            <person name="Schaefle D."/>
            <person name="Kaspar M."/>
            <person name="Neuenschwander S.M."/>
            <person name="Ghai R."/>
        </authorList>
    </citation>
    <scope>NUCLEOTIDE SEQUENCE [LARGE SCALE GENOMIC DNA]</scope>
    <source>
        <strain evidence="2 3">MMS-VI-25</strain>
    </source>
</reference>